<reference evidence="2 3" key="1">
    <citation type="journal article" date="2016" name="Nat. Commun.">
        <title>Thousands of microbial genomes shed light on interconnected biogeochemical processes in an aquifer system.</title>
        <authorList>
            <person name="Anantharaman K."/>
            <person name="Brown C.T."/>
            <person name="Hug L.A."/>
            <person name="Sharon I."/>
            <person name="Castelle C.J."/>
            <person name="Probst A.J."/>
            <person name="Thomas B.C."/>
            <person name="Singh A."/>
            <person name="Wilkins M.J."/>
            <person name="Karaoz U."/>
            <person name="Brodie E.L."/>
            <person name="Williams K.H."/>
            <person name="Hubbard S.S."/>
            <person name="Banfield J.F."/>
        </authorList>
    </citation>
    <scope>NUCLEOTIDE SEQUENCE [LARGE SCALE GENOMIC DNA]</scope>
</reference>
<evidence type="ECO:0000256" key="1">
    <source>
        <dbReference type="SAM" id="Phobius"/>
    </source>
</evidence>
<feature type="transmembrane region" description="Helical" evidence="1">
    <location>
        <begin position="12"/>
        <end position="38"/>
    </location>
</feature>
<dbReference type="STRING" id="1797529.A2570_02650"/>
<dbReference type="AlphaFoldDB" id="A0A1G1XJN8"/>
<accession>A0A1G1XJN8</accession>
<keyword evidence="1" id="KW-1133">Transmembrane helix</keyword>
<feature type="transmembrane region" description="Helical" evidence="1">
    <location>
        <begin position="44"/>
        <end position="65"/>
    </location>
</feature>
<dbReference type="Proteomes" id="UP000178570">
    <property type="component" value="Unassembled WGS sequence"/>
</dbReference>
<keyword evidence="1" id="KW-0472">Membrane</keyword>
<name>A0A1G1XJN8_9BACT</name>
<sequence length="69" mass="7112">MTTKKAKGIGPILPGGFALLLTGLLAIGGSIMIGYLPGAWQNPVSLIFSLICLIAVILSAGRNAFDRAK</sequence>
<keyword evidence="1" id="KW-0812">Transmembrane</keyword>
<evidence type="ECO:0000313" key="3">
    <source>
        <dbReference type="Proteomes" id="UP000178570"/>
    </source>
</evidence>
<evidence type="ECO:0000313" key="2">
    <source>
        <dbReference type="EMBL" id="OGY40162.1"/>
    </source>
</evidence>
<gene>
    <name evidence="2" type="ORF">A2570_02650</name>
</gene>
<protein>
    <submittedName>
        <fullName evidence="2">Uncharacterized protein</fullName>
    </submittedName>
</protein>
<dbReference type="EMBL" id="MHHY01000009">
    <property type="protein sequence ID" value="OGY40162.1"/>
    <property type="molecule type" value="Genomic_DNA"/>
</dbReference>
<proteinExistence type="predicted"/>
<comment type="caution">
    <text evidence="2">The sequence shown here is derived from an EMBL/GenBank/DDBJ whole genome shotgun (WGS) entry which is preliminary data.</text>
</comment>
<organism evidence="2 3">
    <name type="scientific">Candidatus Brennerbacteria bacterium RIFOXYD1_FULL_41_16</name>
    <dbReference type="NCBI Taxonomy" id="1797529"/>
    <lineage>
        <taxon>Bacteria</taxon>
        <taxon>Candidatus Brenneribacteriota</taxon>
    </lineage>
</organism>